<keyword evidence="5" id="KW-0472">Membrane</keyword>
<evidence type="ECO:0000256" key="2">
    <source>
        <dbReference type="ARBA" id="ARBA00008520"/>
    </source>
</evidence>
<dbReference type="SUPFAM" id="SSF53850">
    <property type="entry name" value="Periplasmic binding protein-like II"/>
    <property type="match status" value="1"/>
</dbReference>
<comment type="subcellular location">
    <subcellularLocation>
        <location evidence="1">Periplasm</location>
    </subcellularLocation>
</comment>
<name>A0ABT1GCV9_9BURK</name>
<reference evidence="9" key="1">
    <citation type="submission" date="2022-03" db="EMBL/GenBank/DDBJ databases">
        <title>Genome Encyclopedia of Bacteria and Archaea VI: Functional Genomics of Type Strains.</title>
        <authorList>
            <person name="Whitman W."/>
        </authorList>
    </citation>
    <scope>NUCLEOTIDE SEQUENCE</scope>
    <source>
        <strain evidence="9">HSC-15S17</strain>
    </source>
</reference>
<accession>A0ABT1GCV9</accession>
<evidence type="ECO:0000313" key="9">
    <source>
        <dbReference type="EMBL" id="MCP2006797.1"/>
    </source>
</evidence>
<dbReference type="Proteomes" id="UP001162889">
    <property type="component" value="Unassembled WGS sequence"/>
</dbReference>
<keyword evidence="10" id="KW-1185">Reference proteome</keyword>
<evidence type="ECO:0000256" key="6">
    <source>
        <dbReference type="ARBA" id="ARBA00023139"/>
    </source>
</evidence>
<protein>
    <submittedName>
        <fullName evidence="9">Multiple sugar transport system substrate-binding protein/raffinose/stachyose/melibiose transport system substrate-binding protein</fullName>
    </submittedName>
</protein>
<proteinExistence type="inferred from homology"/>
<keyword evidence="7" id="KW-0449">Lipoprotein</keyword>
<keyword evidence="9" id="KW-0762">Sugar transport</keyword>
<comment type="caution">
    <text evidence="9">The sequence shown here is derived from an EMBL/GenBank/DDBJ whole genome shotgun (WGS) entry which is preliminary data.</text>
</comment>
<dbReference type="PROSITE" id="PS51257">
    <property type="entry name" value="PROKAR_LIPOPROTEIN"/>
    <property type="match status" value="1"/>
</dbReference>
<evidence type="ECO:0000256" key="7">
    <source>
        <dbReference type="ARBA" id="ARBA00023288"/>
    </source>
</evidence>
<dbReference type="PANTHER" id="PTHR43649">
    <property type="entry name" value="ARABINOSE-BINDING PROTEIN-RELATED"/>
    <property type="match status" value="1"/>
</dbReference>
<keyword evidence="9" id="KW-0813">Transport</keyword>
<keyword evidence="3" id="KW-1003">Cell membrane</keyword>
<evidence type="ECO:0000256" key="1">
    <source>
        <dbReference type="ARBA" id="ARBA00004418"/>
    </source>
</evidence>
<feature type="signal peptide" evidence="8">
    <location>
        <begin position="1"/>
        <end position="30"/>
    </location>
</feature>
<evidence type="ECO:0000256" key="8">
    <source>
        <dbReference type="SAM" id="SignalP"/>
    </source>
</evidence>
<dbReference type="InterPro" id="IPR006059">
    <property type="entry name" value="SBP"/>
</dbReference>
<dbReference type="InterPro" id="IPR050490">
    <property type="entry name" value="Bact_solute-bd_prot1"/>
</dbReference>
<evidence type="ECO:0000256" key="4">
    <source>
        <dbReference type="ARBA" id="ARBA00022729"/>
    </source>
</evidence>
<organism evidence="9 10">
    <name type="scientific">Duganella violaceipulchra</name>
    <dbReference type="NCBI Taxonomy" id="2849652"/>
    <lineage>
        <taxon>Bacteria</taxon>
        <taxon>Pseudomonadati</taxon>
        <taxon>Pseudomonadota</taxon>
        <taxon>Betaproteobacteria</taxon>
        <taxon>Burkholderiales</taxon>
        <taxon>Oxalobacteraceae</taxon>
        <taxon>Telluria group</taxon>
        <taxon>Duganella</taxon>
    </lineage>
</organism>
<keyword evidence="4 8" id="KW-0732">Signal</keyword>
<dbReference type="EMBL" id="JALJZU010000001">
    <property type="protein sequence ID" value="MCP2006797.1"/>
    <property type="molecule type" value="Genomic_DNA"/>
</dbReference>
<sequence length="427" mass="45436">MKRRTLCLALLAQALAVAGCGDGSPASATAAPPPTVITALVWAPDWPQEMHHIAAAFTRAHPDIKVNVQFMIGNSVEENLKPRVASNQLPDLISVNPNAYAAGLAAQGLLADVSGTAAWSNMLDLLKPDWTTANGQHFGIASGVAATLIYYNKAMFQQAGVHRLPTNFDEFLAACALLKKAGLTPLILDGGFPNMLGNGPFSYGFANNVAAARPDWRRQLASGQLDLDTAETADIFAKIKLLAARGYVQHGYMNTSYDQGIRLFAEGKAAMAFEGSWAAGRLLGGKTVDAGVFIPPWNAAGKTVVPVVGSETGFAVCNTRNRAAAMLLLEFMANAGYPIQQNARHNISSMKRVDGQLLTDPQLSAYMQQVSQYASAVPPYYAFLPANSIETLHPLLQDVLSGKITPRQAARKLDASVRSASAAGRKD</sequence>
<dbReference type="Gene3D" id="3.40.190.10">
    <property type="entry name" value="Periplasmic binding protein-like II"/>
    <property type="match status" value="2"/>
</dbReference>
<keyword evidence="6" id="KW-0564">Palmitate</keyword>
<evidence type="ECO:0000256" key="3">
    <source>
        <dbReference type="ARBA" id="ARBA00022475"/>
    </source>
</evidence>
<gene>
    <name evidence="9" type="ORF">L1274_000485</name>
</gene>
<evidence type="ECO:0000313" key="10">
    <source>
        <dbReference type="Proteomes" id="UP001162889"/>
    </source>
</evidence>
<evidence type="ECO:0000256" key="5">
    <source>
        <dbReference type="ARBA" id="ARBA00023136"/>
    </source>
</evidence>
<comment type="similarity">
    <text evidence="2">Belongs to the bacterial solute-binding protein 1 family.</text>
</comment>
<feature type="chain" id="PRO_5045838786" evidence="8">
    <location>
        <begin position="31"/>
        <end position="427"/>
    </location>
</feature>
<dbReference type="Pfam" id="PF01547">
    <property type="entry name" value="SBP_bac_1"/>
    <property type="match status" value="1"/>
</dbReference>
<dbReference type="PANTHER" id="PTHR43649:SF33">
    <property type="entry name" value="POLYGALACTURONAN_RHAMNOGALACTURONAN-BINDING PROTEIN YTCQ"/>
    <property type="match status" value="1"/>
</dbReference>